<dbReference type="EMBL" id="BJUV01000022">
    <property type="protein sequence ID" value="GEK83883.1"/>
    <property type="molecule type" value="Genomic_DNA"/>
</dbReference>
<keyword evidence="2" id="KW-1185">Reference proteome</keyword>
<organism evidence="1 2">
    <name type="scientific">Frigoribacterium faeni</name>
    <dbReference type="NCBI Taxonomy" id="145483"/>
    <lineage>
        <taxon>Bacteria</taxon>
        <taxon>Bacillati</taxon>
        <taxon>Actinomycetota</taxon>
        <taxon>Actinomycetes</taxon>
        <taxon>Micrococcales</taxon>
        <taxon>Microbacteriaceae</taxon>
        <taxon>Frigoribacterium</taxon>
    </lineage>
</organism>
<gene>
    <name evidence="1" type="ORF">FFA01_21920</name>
</gene>
<accession>A0ABQ0URA2</accession>
<name>A0ABQ0URA2_9MICO</name>
<protein>
    <submittedName>
        <fullName evidence="1">Uncharacterized protein</fullName>
    </submittedName>
</protein>
<reference evidence="1 2" key="1">
    <citation type="submission" date="2019-07" db="EMBL/GenBank/DDBJ databases">
        <title>Whole genome shotgun sequence of Frigoribacterium faeni NBRC 103066.</title>
        <authorList>
            <person name="Hosoyama A."/>
            <person name="Uohara A."/>
            <person name="Ohji S."/>
            <person name="Ichikawa N."/>
        </authorList>
    </citation>
    <scope>NUCLEOTIDE SEQUENCE [LARGE SCALE GENOMIC DNA]</scope>
    <source>
        <strain evidence="1 2">NBRC 103066</strain>
    </source>
</reference>
<evidence type="ECO:0000313" key="1">
    <source>
        <dbReference type="EMBL" id="GEK83883.1"/>
    </source>
</evidence>
<proteinExistence type="predicted"/>
<evidence type="ECO:0000313" key="2">
    <source>
        <dbReference type="Proteomes" id="UP000321154"/>
    </source>
</evidence>
<comment type="caution">
    <text evidence="1">The sequence shown here is derived from an EMBL/GenBank/DDBJ whole genome shotgun (WGS) entry which is preliminary data.</text>
</comment>
<sequence>MGEEGAREERDMVLELSWMRLGSHSTYDIRYGIARFMTPCGEVRPTNRGSGRFPGRRTTDLDWVGVDAQ</sequence>
<dbReference type="Proteomes" id="UP000321154">
    <property type="component" value="Unassembled WGS sequence"/>
</dbReference>